<keyword evidence="2 7" id="KW-1003">Cell membrane</keyword>
<organism evidence="8 9">
    <name type="scientific">Mycoavidus cysteinexigens</name>
    <dbReference type="NCBI Taxonomy" id="1553431"/>
    <lineage>
        <taxon>Bacteria</taxon>
        <taxon>Pseudomonadati</taxon>
        <taxon>Pseudomonadota</taxon>
        <taxon>Betaproteobacteria</taxon>
        <taxon>Burkholderiales</taxon>
        <taxon>Burkholderiaceae</taxon>
        <taxon>Mycoavidus</taxon>
    </lineage>
</organism>
<evidence type="ECO:0000256" key="6">
    <source>
        <dbReference type="ARBA" id="ARBA00023136"/>
    </source>
</evidence>
<dbReference type="PROSITE" id="PS01311">
    <property type="entry name" value="LGT"/>
    <property type="match status" value="1"/>
</dbReference>
<comment type="catalytic activity">
    <reaction evidence="7">
        <text>L-cysteinyl-[prolipoprotein] + a 1,2-diacyl-sn-glycero-3-phospho-(1'-sn-glycerol) = an S-1,2-diacyl-sn-glyceryl-L-cysteinyl-[prolipoprotein] + sn-glycerol 1-phosphate + H(+)</text>
        <dbReference type="Rhea" id="RHEA:56712"/>
        <dbReference type="Rhea" id="RHEA-COMP:14679"/>
        <dbReference type="Rhea" id="RHEA-COMP:14680"/>
        <dbReference type="ChEBI" id="CHEBI:15378"/>
        <dbReference type="ChEBI" id="CHEBI:29950"/>
        <dbReference type="ChEBI" id="CHEBI:57685"/>
        <dbReference type="ChEBI" id="CHEBI:64716"/>
        <dbReference type="ChEBI" id="CHEBI:140658"/>
        <dbReference type="EC" id="2.5.1.145"/>
    </reaction>
</comment>
<evidence type="ECO:0000256" key="3">
    <source>
        <dbReference type="ARBA" id="ARBA00022679"/>
    </source>
</evidence>
<evidence type="ECO:0000256" key="4">
    <source>
        <dbReference type="ARBA" id="ARBA00022692"/>
    </source>
</evidence>
<dbReference type="GO" id="GO:0042158">
    <property type="term" value="P:lipoprotein biosynthetic process"/>
    <property type="evidence" value="ECO:0007669"/>
    <property type="project" value="UniProtKB-UniRule"/>
</dbReference>
<dbReference type="AlphaFoldDB" id="A0A2Z6EVP5"/>
<dbReference type="PANTHER" id="PTHR30589:SF0">
    <property type="entry name" value="PHOSPHATIDYLGLYCEROL--PROLIPOPROTEIN DIACYLGLYCERYL TRANSFERASE"/>
    <property type="match status" value="1"/>
</dbReference>
<dbReference type="KEGG" id="mcys:MCB1EB_1337"/>
<keyword evidence="6 7" id="KW-0472">Membrane</keyword>
<dbReference type="EC" id="2.5.1.145" evidence="7"/>
<evidence type="ECO:0000256" key="5">
    <source>
        <dbReference type="ARBA" id="ARBA00022989"/>
    </source>
</evidence>
<dbReference type="PANTHER" id="PTHR30589">
    <property type="entry name" value="PROLIPOPROTEIN DIACYLGLYCERYL TRANSFERASE"/>
    <property type="match status" value="1"/>
</dbReference>
<keyword evidence="5 7" id="KW-1133">Transmembrane helix</keyword>
<feature type="transmembrane region" description="Helical" evidence="7">
    <location>
        <begin position="59"/>
        <end position="79"/>
    </location>
</feature>
<feature type="transmembrane region" description="Helical" evidence="7">
    <location>
        <begin position="260"/>
        <end position="287"/>
    </location>
</feature>
<dbReference type="Proteomes" id="UP000282597">
    <property type="component" value="Chromosome"/>
</dbReference>
<dbReference type="HAMAP" id="MF_01147">
    <property type="entry name" value="Lgt"/>
    <property type="match status" value="1"/>
</dbReference>
<accession>A0A2Z6EVP5</accession>
<dbReference type="UniPathway" id="UPA00664"/>
<keyword evidence="9" id="KW-1185">Reference proteome</keyword>
<feature type="transmembrane region" description="Helical" evidence="7">
    <location>
        <begin position="230"/>
        <end position="248"/>
    </location>
</feature>
<reference evidence="8 9" key="1">
    <citation type="journal article" date="2018" name="Microbes Environ.">
        <title>Comparative Genomic Insights into Endofungal Lifestyles of Two Bacterial Endosymbionts, Mycoavidus cysteinexigens and Burkholderia rhizoxinica.</title>
        <authorList>
            <person name="Sharmin D."/>
            <person name="Guo Y."/>
            <person name="Nishizawa T."/>
            <person name="Ohshima S."/>
            <person name="Sato Y."/>
            <person name="Takashima Y."/>
            <person name="Narisawa K."/>
            <person name="Ohta H."/>
        </authorList>
    </citation>
    <scope>NUCLEOTIDE SEQUENCE [LARGE SCALE GENOMIC DNA]</scope>
    <source>
        <strain evidence="8 9">B1-EB</strain>
    </source>
</reference>
<protein>
    <recommendedName>
        <fullName evidence="7">Phosphatidylglycerol--prolipoprotein diacylglyceryl transferase</fullName>
        <ecNumber evidence="7">2.5.1.145</ecNumber>
    </recommendedName>
</protein>
<evidence type="ECO:0000313" key="8">
    <source>
        <dbReference type="EMBL" id="BBE09498.1"/>
    </source>
</evidence>
<proteinExistence type="inferred from homology"/>
<gene>
    <name evidence="7" type="primary">lgt</name>
    <name evidence="8" type="ORF">MCB1EB_1337</name>
</gene>
<feature type="transmembrane region" description="Helical" evidence="7">
    <location>
        <begin position="20"/>
        <end position="39"/>
    </location>
</feature>
<keyword evidence="3 7" id="KW-0808">Transferase</keyword>
<sequence length="300" mass="33446">MLSHPQFDPIALQLGPLAVHWYGLMYLVAFLAAIGLGRWRLRLPQIMAQGWSAKALEDLMFYAVLGTILGGRLGYVVFYKASYYLAHPLDIFKVWEGGMSFHGGFLGVSFALLIYARQHQRRWLEVTDFMAPLVPAGLAAGRFGNFINGELWGRVTAPDTWWAMLFPQAARADYAWLLSHPQQAAAFGLQAIFTQYGALPRHPSQLYEVALEGFALFLLVWLFARKARPVGAVSAVFLIGYGCARFLIEFLREPDAFLGLLALGWSLGQWLSIPMVITGVGVLMYTYRGCQSTSLSKAKK</sequence>
<name>A0A2Z6EVP5_9BURK</name>
<comment type="subcellular location">
    <subcellularLocation>
        <location evidence="7">Cell membrane</location>
        <topology evidence="7">Multi-pass membrane protein</topology>
    </subcellularLocation>
</comment>
<comment type="similarity">
    <text evidence="1 7">Belongs to the Lgt family.</text>
</comment>
<dbReference type="Pfam" id="PF01790">
    <property type="entry name" value="LGT"/>
    <property type="match status" value="1"/>
</dbReference>
<dbReference type="RefSeq" id="WP_045361863.1">
    <property type="nucleotide sequence ID" value="NZ_AP018150.1"/>
</dbReference>
<evidence type="ECO:0000256" key="2">
    <source>
        <dbReference type="ARBA" id="ARBA00022475"/>
    </source>
</evidence>
<dbReference type="GO" id="GO:0008961">
    <property type="term" value="F:phosphatidylglycerol-prolipoprotein diacylglyceryl transferase activity"/>
    <property type="evidence" value="ECO:0007669"/>
    <property type="project" value="UniProtKB-UniRule"/>
</dbReference>
<keyword evidence="4 7" id="KW-0812">Transmembrane</keyword>
<keyword evidence="8" id="KW-0449">Lipoprotein</keyword>
<comment type="pathway">
    <text evidence="7">Protein modification; lipoprotein biosynthesis (diacylglyceryl transfer).</text>
</comment>
<comment type="function">
    <text evidence="7">Catalyzes the transfer of the diacylglyceryl group from phosphatidylglycerol to the sulfhydryl group of the N-terminal cysteine of a prolipoprotein, the first step in the formation of mature lipoproteins.</text>
</comment>
<evidence type="ECO:0000256" key="7">
    <source>
        <dbReference type="HAMAP-Rule" id="MF_01147"/>
    </source>
</evidence>
<dbReference type="EMBL" id="AP018150">
    <property type="protein sequence ID" value="BBE09498.1"/>
    <property type="molecule type" value="Genomic_DNA"/>
</dbReference>
<dbReference type="InterPro" id="IPR001640">
    <property type="entry name" value="Lgt"/>
</dbReference>
<evidence type="ECO:0000256" key="1">
    <source>
        <dbReference type="ARBA" id="ARBA00007150"/>
    </source>
</evidence>
<feature type="transmembrane region" description="Helical" evidence="7">
    <location>
        <begin position="206"/>
        <end position="224"/>
    </location>
</feature>
<feature type="transmembrane region" description="Helical" evidence="7">
    <location>
        <begin position="99"/>
        <end position="116"/>
    </location>
</feature>
<evidence type="ECO:0000313" key="9">
    <source>
        <dbReference type="Proteomes" id="UP000282597"/>
    </source>
</evidence>
<feature type="binding site" evidence="7">
    <location>
        <position position="142"/>
    </location>
    <ligand>
        <name>a 1,2-diacyl-sn-glycero-3-phospho-(1'-sn-glycerol)</name>
        <dbReference type="ChEBI" id="CHEBI:64716"/>
    </ligand>
</feature>
<dbReference type="GO" id="GO:0005886">
    <property type="term" value="C:plasma membrane"/>
    <property type="evidence" value="ECO:0007669"/>
    <property type="project" value="UniProtKB-SubCell"/>
</dbReference>
<dbReference type="NCBIfam" id="TIGR00544">
    <property type="entry name" value="lgt"/>
    <property type="match status" value="1"/>
</dbReference>